<feature type="region of interest" description="Disordered" evidence="1">
    <location>
        <begin position="1"/>
        <end position="42"/>
    </location>
</feature>
<proteinExistence type="predicted"/>
<protein>
    <submittedName>
        <fullName evidence="2">Uncharacterized protein</fullName>
    </submittedName>
</protein>
<name>A0A396I1B0_MEDTR</name>
<evidence type="ECO:0000256" key="1">
    <source>
        <dbReference type="SAM" id="MobiDB-lite"/>
    </source>
</evidence>
<reference evidence="3" key="1">
    <citation type="journal article" date="2018" name="Nat. Plants">
        <title>Whole-genome landscape of Medicago truncatula symbiotic genes.</title>
        <authorList>
            <person name="Pecrix Y."/>
            <person name="Staton S.E."/>
            <person name="Sallet E."/>
            <person name="Lelandais-Briere C."/>
            <person name="Moreau S."/>
            <person name="Carrere S."/>
            <person name="Blein T."/>
            <person name="Jardinaud M.F."/>
            <person name="Latrasse D."/>
            <person name="Zouine M."/>
            <person name="Zahm M."/>
            <person name="Kreplak J."/>
            <person name="Mayjonade B."/>
            <person name="Satge C."/>
            <person name="Perez M."/>
            <person name="Cauet S."/>
            <person name="Marande W."/>
            <person name="Chantry-Darmon C."/>
            <person name="Lopez-Roques C."/>
            <person name="Bouchez O."/>
            <person name="Berard A."/>
            <person name="Debelle F."/>
            <person name="Munos S."/>
            <person name="Bendahmane A."/>
            <person name="Berges H."/>
            <person name="Niebel A."/>
            <person name="Buitink J."/>
            <person name="Frugier F."/>
            <person name="Benhamed M."/>
            <person name="Crespi M."/>
            <person name="Gouzy J."/>
            <person name="Gamas P."/>
        </authorList>
    </citation>
    <scope>NUCLEOTIDE SEQUENCE [LARGE SCALE GENOMIC DNA]</scope>
    <source>
        <strain evidence="3">cv. Jemalong A17</strain>
    </source>
</reference>
<comment type="caution">
    <text evidence="2">The sequence shown here is derived from an EMBL/GenBank/DDBJ whole genome shotgun (WGS) entry which is preliminary data.</text>
</comment>
<gene>
    <name evidence="2" type="ORF">MtrunA17_Chr4g0003331</name>
</gene>
<dbReference type="Proteomes" id="UP000265566">
    <property type="component" value="Chromosome 4"/>
</dbReference>
<sequence length="139" mass="15853">MCSSMEGWKSVQTTQQPIKLPSPAVKDLSQGERPSTKASPSKPLLCNCSNFNRSDFDPATAKTTVVLLSFVAQKLFVKMPQWCWTFWTRVMCAYLKVVANNLYLFSTKQMDSKFVVSLTNFETTYSRYVLVKVKEMILN</sequence>
<organism evidence="2 3">
    <name type="scientific">Medicago truncatula</name>
    <name type="common">Barrel medic</name>
    <name type="synonym">Medicago tribuloides</name>
    <dbReference type="NCBI Taxonomy" id="3880"/>
    <lineage>
        <taxon>Eukaryota</taxon>
        <taxon>Viridiplantae</taxon>
        <taxon>Streptophyta</taxon>
        <taxon>Embryophyta</taxon>
        <taxon>Tracheophyta</taxon>
        <taxon>Spermatophyta</taxon>
        <taxon>Magnoliopsida</taxon>
        <taxon>eudicotyledons</taxon>
        <taxon>Gunneridae</taxon>
        <taxon>Pentapetalae</taxon>
        <taxon>rosids</taxon>
        <taxon>fabids</taxon>
        <taxon>Fabales</taxon>
        <taxon>Fabaceae</taxon>
        <taxon>Papilionoideae</taxon>
        <taxon>50 kb inversion clade</taxon>
        <taxon>NPAAA clade</taxon>
        <taxon>Hologalegina</taxon>
        <taxon>IRL clade</taxon>
        <taxon>Trifolieae</taxon>
        <taxon>Medicago</taxon>
    </lineage>
</organism>
<evidence type="ECO:0000313" key="3">
    <source>
        <dbReference type="Proteomes" id="UP000265566"/>
    </source>
</evidence>
<dbReference type="EMBL" id="PSQE01000004">
    <property type="protein sequence ID" value="RHN58523.1"/>
    <property type="molecule type" value="Genomic_DNA"/>
</dbReference>
<dbReference type="Gramene" id="rna20444">
    <property type="protein sequence ID" value="RHN58523.1"/>
    <property type="gene ID" value="gene20444"/>
</dbReference>
<dbReference type="AlphaFoldDB" id="A0A396I1B0"/>
<evidence type="ECO:0000313" key="2">
    <source>
        <dbReference type="EMBL" id="RHN58523.1"/>
    </source>
</evidence>
<accession>A0A396I1B0</accession>